<dbReference type="InterPro" id="IPR003439">
    <property type="entry name" value="ABC_transporter-like_ATP-bd"/>
</dbReference>
<organism evidence="4 5">
    <name type="scientific">Bombilactobacillus mellifer</name>
    <dbReference type="NCBI Taxonomy" id="1218492"/>
    <lineage>
        <taxon>Bacteria</taxon>
        <taxon>Bacillati</taxon>
        <taxon>Bacillota</taxon>
        <taxon>Bacilli</taxon>
        <taxon>Lactobacillales</taxon>
        <taxon>Lactobacillaceae</taxon>
        <taxon>Bombilactobacillus</taxon>
    </lineage>
</organism>
<dbReference type="PROSITE" id="PS50893">
    <property type="entry name" value="ABC_TRANSPORTER_2"/>
    <property type="match status" value="1"/>
</dbReference>
<evidence type="ECO:0000313" key="5">
    <source>
        <dbReference type="Proteomes" id="UP000033558"/>
    </source>
</evidence>
<name>A0A0F4LWS9_9LACO</name>
<dbReference type="PANTHER" id="PTHR43158:SF1">
    <property type="entry name" value="ABC TRANSPORTER, ATP-BINDING PROTEIN"/>
    <property type="match status" value="1"/>
</dbReference>
<dbReference type="Proteomes" id="UP000033558">
    <property type="component" value="Unassembled WGS sequence"/>
</dbReference>
<dbReference type="OrthoDB" id="9804819at2"/>
<keyword evidence="2" id="KW-0067">ATP-binding</keyword>
<protein>
    <submittedName>
        <fullName evidence="4">ABC transporter ATP binding protein</fullName>
    </submittedName>
</protein>
<dbReference type="STRING" id="1218492.JG30_02120"/>
<dbReference type="SUPFAM" id="SSF52540">
    <property type="entry name" value="P-loop containing nucleoside triphosphate hydrolases"/>
    <property type="match status" value="1"/>
</dbReference>
<feature type="domain" description="ABC transporter" evidence="3">
    <location>
        <begin position="5"/>
        <end position="227"/>
    </location>
</feature>
<dbReference type="InterPro" id="IPR027417">
    <property type="entry name" value="P-loop_NTPase"/>
</dbReference>
<keyword evidence="5" id="KW-1185">Reference proteome</keyword>
<evidence type="ECO:0000256" key="1">
    <source>
        <dbReference type="ARBA" id="ARBA00022741"/>
    </source>
</evidence>
<dbReference type="GO" id="GO:0005524">
    <property type="term" value="F:ATP binding"/>
    <property type="evidence" value="ECO:0007669"/>
    <property type="project" value="UniProtKB-KW"/>
</dbReference>
<proteinExistence type="predicted"/>
<dbReference type="AlphaFoldDB" id="A0A0F4LWS9"/>
<evidence type="ECO:0000259" key="3">
    <source>
        <dbReference type="PROSITE" id="PS50893"/>
    </source>
</evidence>
<keyword evidence="1" id="KW-0547">Nucleotide-binding</keyword>
<evidence type="ECO:0000313" key="4">
    <source>
        <dbReference type="EMBL" id="KJY62764.1"/>
    </source>
</evidence>
<dbReference type="Pfam" id="PF00005">
    <property type="entry name" value="ABC_tran"/>
    <property type="match status" value="1"/>
</dbReference>
<gene>
    <name evidence="4" type="ORF">JG30_02120</name>
</gene>
<sequence length="240" mass="27135">MTKILQINDLTYRKNNQTILKNVNLSLDKGHFVGLAGANGAGKTTLMRLIVGVAKGYQGGIVVNGQPADVARKSFVSYSDELRGFKDSTSIKDIQLFYRLVYPDFDSERYQELAEFLNLTGTKRLGSLSKGMRERLMIALTLARKAPLYLLDEPFSGIDVMSRKKIVRGMLNWVDQSSTVIISSHHLEEITNILDTLVIIKDQTIFDCRSTDELVEQEHCSVEEYFESIYDTLPEDDVQK</sequence>
<dbReference type="RefSeq" id="WP_046315429.1">
    <property type="nucleotide sequence ID" value="NZ_JBHSZT010000003.1"/>
</dbReference>
<dbReference type="GO" id="GO:0016887">
    <property type="term" value="F:ATP hydrolysis activity"/>
    <property type="evidence" value="ECO:0007669"/>
    <property type="project" value="InterPro"/>
</dbReference>
<dbReference type="CDD" id="cd03230">
    <property type="entry name" value="ABC_DR_subfamily_A"/>
    <property type="match status" value="1"/>
</dbReference>
<comment type="caution">
    <text evidence="4">The sequence shown here is derived from an EMBL/GenBank/DDBJ whole genome shotgun (WGS) entry which is preliminary data.</text>
</comment>
<dbReference type="InterPro" id="IPR003593">
    <property type="entry name" value="AAA+_ATPase"/>
</dbReference>
<dbReference type="PATRIC" id="fig|1218492.5.peg.325"/>
<dbReference type="Gene3D" id="3.40.50.300">
    <property type="entry name" value="P-loop containing nucleotide triphosphate hydrolases"/>
    <property type="match status" value="1"/>
</dbReference>
<dbReference type="PANTHER" id="PTHR43158">
    <property type="entry name" value="SKFA PEPTIDE EXPORT ATP-BINDING PROTEIN SKFE"/>
    <property type="match status" value="1"/>
</dbReference>
<dbReference type="SMART" id="SM00382">
    <property type="entry name" value="AAA"/>
    <property type="match status" value="1"/>
</dbReference>
<evidence type="ECO:0000256" key="2">
    <source>
        <dbReference type="ARBA" id="ARBA00022840"/>
    </source>
</evidence>
<dbReference type="EMBL" id="JXJQ01000003">
    <property type="protein sequence ID" value="KJY62764.1"/>
    <property type="molecule type" value="Genomic_DNA"/>
</dbReference>
<reference evidence="4 5" key="1">
    <citation type="submission" date="2015-01" db="EMBL/GenBank/DDBJ databases">
        <title>Comparative genomics of the lactic acid bacteria isolated from the honey bee gut.</title>
        <authorList>
            <person name="Ellegaard K.M."/>
            <person name="Tamarit D."/>
            <person name="Javelind E."/>
            <person name="Olofsson T."/>
            <person name="Andersson S.G."/>
            <person name="Vasquez A."/>
        </authorList>
    </citation>
    <scope>NUCLEOTIDE SEQUENCE [LARGE SCALE GENOMIC DNA]</scope>
    <source>
        <strain evidence="4 5">Bin4</strain>
    </source>
</reference>
<dbReference type="HOGENOM" id="CLU_000604_1_2_9"/>
<accession>A0A0F4LWS9</accession>